<reference evidence="3" key="1">
    <citation type="submission" date="2020-04" db="EMBL/GenBank/DDBJ databases">
        <authorList>
            <person name="Chiriac C."/>
            <person name="Salcher M."/>
            <person name="Ghai R."/>
            <person name="Kavagutti S V."/>
        </authorList>
    </citation>
    <scope>NUCLEOTIDE SEQUENCE</scope>
</reference>
<organism evidence="3">
    <name type="scientific">uncultured Caudovirales phage</name>
    <dbReference type="NCBI Taxonomy" id="2100421"/>
    <lineage>
        <taxon>Viruses</taxon>
        <taxon>Duplodnaviria</taxon>
        <taxon>Heunggongvirae</taxon>
        <taxon>Uroviricota</taxon>
        <taxon>Caudoviricetes</taxon>
        <taxon>Peduoviridae</taxon>
        <taxon>Maltschvirus</taxon>
        <taxon>Maltschvirus maltsch</taxon>
    </lineage>
</organism>
<keyword evidence="1" id="KW-0175">Coiled coil</keyword>
<accession>A0A6J5NSU9</accession>
<dbReference type="EMBL" id="LR796666">
    <property type="protein sequence ID" value="CAB4158234.1"/>
    <property type="molecule type" value="Genomic_DNA"/>
</dbReference>
<name>A0A6J5NSU9_9CAUD</name>
<evidence type="ECO:0000313" key="3">
    <source>
        <dbReference type="EMBL" id="CAB4158234.1"/>
    </source>
</evidence>
<dbReference type="EMBL" id="LR796484">
    <property type="protein sequence ID" value="CAB4147978.1"/>
    <property type="molecule type" value="Genomic_DNA"/>
</dbReference>
<protein>
    <submittedName>
        <fullName evidence="3">Uncharacterized protein</fullName>
    </submittedName>
</protein>
<feature type="coiled-coil region" evidence="1">
    <location>
        <begin position="33"/>
        <end position="67"/>
    </location>
</feature>
<evidence type="ECO:0000313" key="2">
    <source>
        <dbReference type="EMBL" id="CAB4147978.1"/>
    </source>
</evidence>
<sequence length="120" mass="14148">MERQHIVSKRVKWQYADLDRLAFIQPNPISLYSGQLEALKRILEQRIEDLELDLVKMYNKYDALNEIQQSRITREQWNANSKDMHDHELNEVESILYTVTLCLAQWEQASIETSELGGVL</sequence>
<proteinExistence type="predicted"/>
<gene>
    <name evidence="2" type="ORF">UFOVP429_65</name>
    <name evidence="3" type="ORF">UFOVP696_102</name>
</gene>
<evidence type="ECO:0000256" key="1">
    <source>
        <dbReference type="SAM" id="Coils"/>
    </source>
</evidence>